<reference evidence="2" key="1">
    <citation type="submission" date="2022-08" db="EMBL/GenBank/DDBJ databases">
        <authorList>
            <consortium name="DOE Joint Genome Institute"/>
            <person name="Min B."/>
            <person name="Riley R."/>
            <person name="Sierra-Patev S."/>
            <person name="Naranjo-Ortiz M."/>
            <person name="Looney B."/>
            <person name="Konkel Z."/>
            <person name="Slot J.C."/>
            <person name="Sakamoto Y."/>
            <person name="Steenwyk J.L."/>
            <person name="Rokas A."/>
            <person name="Carro J."/>
            <person name="Camarero S."/>
            <person name="Ferreira P."/>
            <person name="Molpeceres G."/>
            <person name="Ruiz-Duenas F.J."/>
            <person name="Serrano A."/>
            <person name="Henrissat B."/>
            <person name="Drula E."/>
            <person name="Hughes K.W."/>
            <person name="Mata J.L."/>
            <person name="Ishikawa N.K."/>
            <person name="Vargas-Isla R."/>
            <person name="Ushijima S."/>
            <person name="Smith C.A."/>
            <person name="Ahrendt S."/>
            <person name="Andreopoulos W."/>
            <person name="He G."/>
            <person name="Labutti K."/>
            <person name="Lipzen A."/>
            <person name="Ng V."/>
            <person name="Sandor L."/>
            <person name="Barry K."/>
            <person name="Martinez A.T."/>
            <person name="Xiao Y."/>
            <person name="Gibbons J.G."/>
            <person name="Terashima K."/>
            <person name="Hibbett D.S."/>
            <person name="Grigoriev I.V."/>
        </authorList>
    </citation>
    <scope>NUCLEOTIDE SEQUENCE</scope>
    <source>
        <strain evidence="2">TFB9207</strain>
    </source>
</reference>
<dbReference type="EMBL" id="MU806658">
    <property type="protein sequence ID" value="KAJ3833648.1"/>
    <property type="molecule type" value="Genomic_DNA"/>
</dbReference>
<keyword evidence="1" id="KW-0732">Signal</keyword>
<sequence length="92" mass="9980">MDVLQLPCRLLPLLSSLLRYLWSETGPSKSIEQETGAPLDLEHGLNGRGVQSVLEPTSSMGGSKLSLDEKEGLNEYEGEGGFLCVENARTKC</sequence>
<protein>
    <submittedName>
        <fullName evidence="2">Uncharacterized protein</fullName>
    </submittedName>
</protein>
<dbReference type="Proteomes" id="UP001163846">
    <property type="component" value="Unassembled WGS sequence"/>
</dbReference>
<proteinExistence type="predicted"/>
<dbReference type="AlphaFoldDB" id="A0AA38NZQ9"/>
<evidence type="ECO:0000313" key="3">
    <source>
        <dbReference type="Proteomes" id="UP001163846"/>
    </source>
</evidence>
<keyword evidence="3" id="KW-1185">Reference proteome</keyword>
<feature type="chain" id="PRO_5041435021" evidence="1">
    <location>
        <begin position="24"/>
        <end position="92"/>
    </location>
</feature>
<gene>
    <name evidence="2" type="ORF">F5878DRAFT_632419</name>
</gene>
<feature type="signal peptide" evidence="1">
    <location>
        <begin position="1"/>
        <end position="23"/>
    </location>
</feature>
<evidence type="ECO:0000256" key="1">
    <source>
        <dbReference type="SAM" id="SignalP"/>
    </source>
</evidence>
<organism evidence="2 3">
    <name type="scientific">Lentinula raphanica</name>
    <dbReference type="NCBI Taxonomy" id="153919"/>
    <lineage>
        <taxon>Eukaryota</taxon>
        <taxon>Fungi</taxon>
        <taxon>Dikarya</taxon>
        <taxon>Basidiomycota</taxon>
        <taxon>Agaricomycotina</taxon>
        <taxon>Agaricomycetes</taxon>
        <taxon>Agaricomycetidae</taxon>
        <taxon>Agaricales</taxon>
        <taxon>Marasmiineae</taxon>
        <taxon>Omphalotaceae</taxon>
        <taxon>Lentinula</taxon>
    </lineage>
</organism>
<accession>A0AA38NZQ9</accession>
<evidence type="ECO:0000313" key="2">
    <source>
        <dbReference type="EMBL" id="KAJ3833648.1"/>
    </source>
</evidence>
<comment type="caution">
    <text evidence="2">The sequence shown here is derived from an EMBL/GenBank/DDBJ whole genome shotgun (WGS) entry which is preliminary data.</text>
</comment>
<name>A0AA38NZQ9_9AGAR</name>